<name>A0A914P5C9_9BILA</name>
<dbReference type="Proteomes" id="UP000887578">
    <property type="component" value="Unplaced"/>
</dbReference>
<sequence>MVTVQSTEGKVKASLQFLLAMILKDAIKIARKGTGENSGNFEIKFVDFKPNETLKKNFIEAAKLLKVGIVFD</sequence>
<accession>A0A914P5C9</accession>
<dbReference type="WBParaSite" id="PDA_v2.g13113.t1">
    <property type="protein sequence ID" value="PDA_v2.g13113.t1"/>
    <property type="gene ID" value="PDA_v2.g13113"/>
</dbReference>
<organism evidence="1 2">
    <name type="scientific">Panagrolaimus davidi</name>
    <dbReference type="NCBI Taxonomy" id="227884"/>
    <lineage>
        <taxon>Eukaryota</taxon>
        <taxon>Metazoa</taxon>
        <taxon>Ecdysozoa</taxon>
        <taxon>Nematoda</taxon>
        <taxon>Chromadorea</taxon>
        <taxon>Rhabditida</taxon>
        <taxon>Tylenchina</taxon>
        <taxon>Panagrolaimomorpha</taxon>
        <taxon>Panagrolaimoidea</taxon>
        <taxon>Panagrolaimidae</taxon>
        <taxon>Panagrolaimus</taxon>
    </lineage>
</organism>
<evidence type="ECO:0000313" key="2">
    <source>
        <dbReference type="WBParaSite" id="PDA_v2.g13113.t1"/>
    </source>
</evidence>
<protein>
    <submittedName>
        <fullName evidence="2">Uncharacterized protein</fullName>
    </submittedName>
</protein>
<proteinExistence type="predicted"/>
<reference evidence="2" key="1">
    <citation type="submission" date="2022-11" db="UniProtKB">
        <authorList>
            <consortium name="WormBaseParasite"/>
        </authorList>
    </citation>
    <scope>IDENTIFICATION</scope>
</reference>
<keyword evidence="1" id="KW-1185">Reference proteome</keyword>
<evidence type="ECO:0000313" key="1">
    <source>
        <dbReference type="Proteomes" id="UP000887578"/>
    </source>
</evidence>
<dbReference type="AlphaFoldDB" id="A0A914P5C9"/>